<dbReference type="SUPFAM" id="SSF52402">
    <property type="entry name" value="Adenine nucleotide alpha hydrolases-like"/>
    <property type="match status" value="1"/>
</dbReference>
<accession>A0A0J6S8K9</accession>
<dbReference type="Gene3D" id="3.40.50.620">
    <property type="entry name" value="HUPs"/>
    <property type="match status" value="1"/>
</dbReference>
<keyword evidence="2" id="KW-1185">Reference proteome</keyword>
<dbReference type="InterPro" id="IPR052188">
    <property type="entry name" value="Ni-pincer_cofactor_biosynth"/>
</dbReference>
<evidence type="ECO:0000313" key="2">
    <source>
        <dbReference type="Proteomes" id="UP000035955"/>
    </source>
</evidence>
<name>A0A0J6S8K9_9HYPH</name>
<dbReference type="InterPro" id="IPR014729">
    <property type="entry name" value="Rossmann-like_a/b/a_fold"/>
</dbReference>
<sequence>MSASLESVLAGLGPVAVAVSGGVDSLTLATIAHRTAPEPPLMVHAVSPAVPGEATERVRAEAAREGWRLRVIEAGEFADPAYRDNPVNRCFFCKTNLYGAIRRVTDRQIVSGANLDDLGEYRPGLDAAREHGVRHPFVEAGFSKAMVRALARDLGLGAVAELPAAPCLSSRVETGIRIEPETLAFIHAVERLVGEDLAETGPKRAVRCRVRAAGIVVELDPLSLASLNEPAQADLGRRIAARAPARLAAAPVSFAPYRTGSAFLVGVSRPGGSPR</sequence>
<proteinExistence type="predicted"/>
<dbReference type="RefSeq" id="WP_048447649.1">
    <property type="nucleotide sequence ID" value="NZ_LABY01000239.1"/>
</dbReference>
<protein>
    <submittedName>
        <fullName evidence="1">Potassium ABC transporter ATPase</fullName>
    </submittedName>
</protein>
<dbReference type="PANTHER" id="PTHR43169">
    <property type="entry name" value="EXSB FAMILY PROTEIN"/>
    <property type="match status" value="1"/>
</dbReference>
<evidence type="ECO:0000313" key="1">
    <source>
        <dbReference type="EMBL" id="KMO29992.1"/>
    </source>
</evidence>
<dbReference type="OrthoDB" id="9776919at2"/>
<reference evidence="1 2" key="1">
    <citation type="submission" date="2015-03" db="EMBL/GenBank/DDBJ databases">
        <title>Genome sequencing of Methylobacterium variabile DSM 16961.</title>
        <authorList>
            <person name="Chaudhry V."/>
            <person name="Patil P.B."/>
        </authorList>
    </citation>
    <scope>NUCLEOTIDE SEQUENCE [LARGE SCALE GENOMIC DNA]</scope>
    <source>
        <strain evidence="1 2">DSM 16961</strain>
    </source>
</reference>
<dbReference type="AlphaFoldDB" id="A0A0J6S8K9"/>
<dbReference type="EMBL" id="LABY01000239">
    <property type="protein sequence ID" value="KMO29992.1"/>
    <property type="molecule type" value="Genomic_DNA"/>
</dbReference>
<gene>
    <name evidence="1" type="ORF">VQ02_28685</name>
</gene>
<dbReference type="PANTHER" id="PTHR43169:SF2">
    <property type="entry name" value="NAD_GMP SYNTHASE DOMAIN-CONTAINING PROTEIN"/>
    <property type="match status" value="1"/>
</dbReference>
<dbReference type="Proteomes" id="UP000035955">
    <property type="component" value="Unassembled WGS sequence"/>
</dbReference>
<comment type="caution">
    <text evidence="1">The sequence shown here is derived from an EMBL/GenBank/DDBJ whole genome shotgun (WGS) entry which is preliminary data.</text>
</comment>
<dbReference type="PATRIC" id="fig|298794.3.peg.3708"/>
<organism evidence="1 2">
    <name type="scientific">Methylobacterium variabile</name>
    <dbReference type="NCBI Taxonomy" id="298794"/>
    <lineage>
        <taxon>Bacteria</taxon>
        <taxon>Pseudomonadati</taxon>
        <taxon>Pseudomonadota</taxon>
        <taxon>Alphaproteobacteria</taxon>
        <taxon>Hyphomicrobiales</taxon>
        <taxon>Methylobacteriaceae</taxon>
        <taxon>Methylobacterium</taxon>
    </lineage>
</organism>